<evidence type="ECO:0000256" key="3">
    <source>
        <dbReference type="ARBA" id="ARBA00022692"/>
    </source>
</evidence>
<feature type="transmembrane region" description="Helical" evidence="6">
    <location>
        <begin position="341"/>
        <end position="362"/>
    </location>
</feature>
<dbReference type="PROSITE" id="PS50850">
    <property type="entry name" value="MFS"/>
    <property type="match status" value="1"/>
</dbReference>
<feature type="transmembrane region" description="Helical" evidence="6">
    <location>
        <begin position="404"/>
        <end position="422"/>
    </location>
</feature>
<comment type="subcellular location">
    <subcellularLocation>
        <location evidence="1">Cell membrane</location>
        <topology evidence="1">Multi-pass membrane protein</topology>
    </subcellularLocation>
</comment>
<feature type="transmembrane region" description="Helical" evidence="6">
    <location>
        <begin position="374"/>
        <end position="392"/>
    </location>
</feature>
<evidence type="ECO:0000256" key="6">
    <source>
        <dbReference type="SAM" id="Phobius"/>
    </source>
</evidence>
<proteinExistence type="predicted"/>
<dbReference type="GO" id="GO:0005886">
    <property type="term" value="C:plasma membrane"/>
    <property type="evidence" value="ECO:0007669"/>
    <property type="project" value="UniProtKB-SubCell"/>
</dbReference>
<evidence type="ECO:0000256" key="2">
    <source>
        <dbReference type="ARBA" id="ARBA00022475"/>
    </source>
</evidence>
<evidence type="ECO:0000313" key="8">
    <source>
        <dbReference type="EMBL" id="KLV08256.1"/>
    </source>
</evidence>
<accession>A0A0J1H999</accession>
<keyword evidence="4 6" id="KW-1133">Transmembrane helix</keyword>
<sequence>MVNRHHNPKIMPFVLFMVAFLVGADELLLGPILAPVGDDLGVAPERITLFITAYSLAIVFAAPFFGRLSDKIGRIQVILPACALFGLSSVATGLTDHFGLALATRVMTGLASAGMLPIAFALAGDQPGSKSMKQIVLVQAGLTLGMITSPGIGALLTAFHSWRFAFIALGCAAWLVTLLLLLVSRKATPPASALSATASEPDLLVPDSPVSDPLIPEPLIHDLLVPDLLVPRQASFRPLLIPGALGALLAMGFGLGGGIGIFNLAGQHLRDTEGLTVGWTGMMYAGLGVVSVLGNMGTSHAMKRLGSGRAVMRSALMVCMFSSVCLFSPLGELSSEQQTSWWAITLLLVAWSLAGGVGSPALQNHISQLSECHRGALMALGMSMMHLGVAVWSGTAGFAYTQGAGWVAALSAVLFSVAIIVLKPAERPMETSATE</sequence>
<gene>
    <name evidence="8" type="ORF">ABT57_15805</name>
</gene>
<keyword evidence="2" id="KW-1003">Cell membrane</keyword>
<evidence type="ECO:0000256" key="4">
    <source>
        <dbReference type="ARBA" id="ARBA00022989"/>
    </source>
</evidence>
<name>A0A0J1H999_9GAMM</name>
<reference evidence="8 9" key="1">
    <citation type="submission" date="2015-05" db="EMBL/GenBank/DDBJ databases">
        <title>Photobacterium galathea sp. nov.</title>
        <authorList>
            <person name="Machado H."/>
            <person name="Gram L."/>
        </authorList>
    </citation>
    <scope>NUCLEOTIDE SEQUENCE [LARGE SCALE GENOMIC DNA]</scope>
    <source>
        <strain evidence="8 9">DSM 22954</strain>
    </source>
</reference>
<dbReference type="EMBL" id="LDOU01000015">
    <property type="protein sequence ID" value="KLV08256.1"/>
    <property type="molecule type" value="Genomic_DNA"/>
</dbReference>
<feature type="transmembrane region" description="Helical" evidence="6">
    <location>
        <begin position="277"/>
        <end position="298"/>
    </location>
</feature>
<dbReference type="PANTHER" id="PTHR43124:SF3">
    <property type="entry name" value="CHLORAMPHENICOL EFFLUX PUMP RV0191"/>
    <property type="match status" value="1"/>
</dbReference>
<protein>
    <recommendedName>
        <fullName evidence="7">Major facilitator superfamily (MFS) profile domain-containing protein</fullName>
    </recommendedName>
</protein>
<dbReference type="STRING" id="320778.ABT57_15805"/>
<feature type="transmembrane region" description="Helical" evidence="6">
    <location>
        <begin position="239"/>
        <end position="265"/>
    </location>
</feature>
<feature type="domain" description="Major facilitator superfamily (MFS) profile" evidence="7">
    <location>
        <begin position="11"/>
        <end position="427"/>
    </location>
</feature>
<keyword evidence="9" id="KW-1185">Reference proteome</keyword>
<dbReference type="InterPro" id="IPR020846">
    <property type="entry name" value="MFS_dom"/>
</dbReference>
<feature type="transmembrane region" description="Helical" evidence="6">
    <location>
        <begin position="100"/>
        <end position="123"/>
    </location>
</feature>
<dbReference type="InterPro" id="IPR050189">
    <property type="entry name" value="MFS_Efflux_Transporters"/>
</dbReference>
<comment type="caution">
    <text evidence="8">The sequence shown here is derived from an EMBL/GenBank/DDBJ whole genome shotgun (WGS) entry which is preliminary data.</text>
</comment>
<evidence type="ECO:0000256" key="1">
    <source>
        <dbReference type="ARBA" id="ARBA00004651"/>
    </source>
</evidence>
<feature type="transmembrane region" description="Helical" evidence="6">
    <location>
        <begin position="135"/>
        <end position="156"/>
    </location>
</feature>
<evidence type="ECO:0000256" key="5">
    <source>
        <dbReference type="ARBA" id="ARBA00023136"/>
    </source>
</evidence>
<dbReference type="InterPro" id="IPR011701">
    <property type="entry name" value="MFS"/>
</dbReference>
<dbReference type="PANTHER" id="PTHR43124">
    <property type="entry name" value="PURINE EFFLUX PUMP PBUE"/>
    <property type="match status" value="1"/>
</dbReference>
<dbReference type="Proteomes" id="UP000035909">
    <property type="component" value="Unassembled WGS sequence"/>
</dbReference>
<dbReference type="SUPFAM" id="SSF103473">
    <property type="entry name" value="MFS general substrate transporter"/>
    <property type="match status" value="1"/>
</dbReference>
<dbReference type="RefSeq" id="WP_047886144.1">
    <property type="nucleotide sequence ID" value="NZ_CP071326.1"/>
</dbReference>
<keyword evidence="3 6" id="KW-0812">Transmembrane</keyword>
<dbReference type="Gene3D" id="1.20.1250.20">
    <property type="entry name" value="MFS general substrate transporter like domains"/>
    <property type="match status" value="1"/>
</dbReference>
<evidence type="ECO:0000313" key="9">
    <source>
        <dbReference type="Proteomes" id="UP000035909"/>
    </source>
</evidence>
<feature type="transmembrane region" description="Helical" evidence="6">
    <location>
        <begin position="46"/>
        <end position="65"/>
    </location>
</feature>
<dbReference type="AlphaFoldDB" id="A0A0J1H999"/>
<feature type="transmembrane region" description="Helical" evidence="6">
    <location>
        <begin position="162"/>
        <end position="183"/>
    </location>
</feature>
<feature type="transmembrane region" description="Helical" evidence="6">
    <location>
        <begin position="77"/>
        <end position="94"/>
    </location>
</feature>
<keyword evidence="5 6" id="KW-0472">Membrane</keyword>
<dbReference type="GO" id="GO:0022857">
    <property type="term" value="F:transmembrane transporter activity"/>
    <property type="evidence" value="ECO:0007669"/>
    <property type="project" value="InterPro"/>
</dbReference>
<dbReference type="Pfam" id="PF07690">
    <property type="entry name" value="MFS_1"/>
    <property type="match status" value="1"/>
</dbReference>
<organism evidence="8 9">
    <name type="scientific">Photobacterium ganghwense</name>
    <dbReference type="NCBI Taxonomy" id="320778"/>
    <lineage>
        <taxon>Bacteria</taxon>
        <taxon>Pseudomonadati</taxon>
        <taxon>Pseudomonadota</taxon>
        <taxon>Gammaproteobacteria</taxon>
        <taxon>Vibrionales</taxon>
        <taxon>Vibrionaceae</taxon>
        <taxon>Photobacterium</taxon>
    </lineage>
</organism>
<feature type="transmembrane region" description="Helical" evidence="6">
    <location>
        <begin position="12"/>
        <end position="34"/>
    </location>
</feature>
<dbReference type="InterPro" id="IPR036259">
    <property type="entry name" value="MFS_trans_sf"/>
</dbReference>
<dbReference type="Gene3D" id="1.20.1720.10">
    <property type="entry name" value="Multidrug resistance protein D"/>
    <property type="match status" value="1"/>
</dbReference>
<feature type="transmembrane region" description="Helical" evidence="6">
    <location>
        <begin position="310"/>
        <end position="329"/>
    </location>
</feature>
<evidence type="ECO:0000259" key="7">
    <source>
        <dbReference type="PROSITE" id="PS50850"/>
    </source>
</evidence>
<dbReference type="PATRIC" id="fig|320778.3.peg.3435"/>